<dbReference type="Pfam" id="PF08241">
    <property type="entry name" value="Methyltransf_11"/>
    <property type="match status" value="1"/>
</dbReference>
<dbReference type="InterPro" id="IPR013216">
    <property type="entry name" value="Methyltransf_11"/>
</dbReference>
<organism evidence="2 3">
    <name type="scientific">Candidatus Magnetaquiglobus chichijimensis</name>
    <dbReference type="NCBI Taxonomy" id="3141448"/>
    <lineage>
        <taxon>Bacteria</taxon>
        <taxon>Pseudomonadati</taxon>
        <taxon>Pseudomonadota</taxon>
        <taxon>Magnetococcia</taxon>
        <taxon>Magnetococcales</taxon>
        <taxon>Candidatus Magnetaquicoccaceae</taxon>
        <taxon>Candidatus Magnetaquiglobus</taxon>
    </lineage>
</organism>
<evidence type="ECO:0000313" key="2">
    <source>
        <dbReference type="EMBL" id="GAB0057756.1"/>
    </source>
</evidence>
<accession>A0ABQ0CA43</accession>
<gene>
    <name evidence="2" type="ORF">SIID45300_02088</name>
</gene>
<dbReference type="PANTHER" id="PTHR45180:SF1">
    <property type="entry name" value="OS01G0307686 PROTEIN"/>
    <property type="match status" value="1"/>
</dbReference>
<dbReference type="CDD" id="cd02440">
    <property type="entry name" value="AdoMet_MTases"/>
    <property type="match status" value="1"/>
</dbReference>
<keyword evidence="3" id="KW-1185">Reference proteome</keyword>
<dbReference type="PANTHER" id="PTHR45180">
    <property type="entry name" value="OS01G0307686 PROTEIN"/>
    <property type="match status" value="1"/>
</dbReference>
<dbReference type="InterPro" id="IPR029063">
    <property type="entry name" value="SAM-dependent_MTases_sf"/>
</dbReference>
<comment type="caution">
    <text evidence="2">The sequence shown here is derived from an EMBL/GenBank/DDBJ whole genome shotgun (WGS) entry which is preliminary data.</text>
</comment>
<feature type="domain" description="Methyltransferase type 11" evidence="1">
    <location>
        <begin position="44"/>
        <end position="131"/>
    </location>
</feature>
<evidence type="ECO:0000313" key="3">
    <source>
        <dbReference type="Proteomes" id="UP001628193"/>
    </source>
</evidence>
<dbReference type="SUPFAM" id="SSF53335">
    <property type="entry name" value="S-adenosyl-L-methionine-dependent methyltransferases"/>
    <property type="match status" value="1"/>
</dbReference>
<proteinExistence type="predicted"/>
<evidence type="ECO:0000259" key="1">
    <source>
        <dbReference type="Pfam" id="PF08241"/>
    </source>
</evidence>
<dbReference type="RefSeq" id="WP_420905449.1">
    <property type="nucleotide sequence ID" value="NZ_BAAFGK010000004.1"/>
</dbReference>
<reference evidence="2 3" key="2">
    <citation type="submission" date="2024-09" db="EMBL/GenBank/DDBJ databases">
        <title>Draft genome sequence of Candidatus Magnetaquicoccaceae bacterium FCR-1.</title>
        <authorList>
            <person name="Shimoshige H."/>
            <person name="Shimamura S."/>
            <person name="Taoka A."/>
            <person name="Kobayashi H."/>
            <person name="Maekawa T."/>
        </authorList>
    </citation>
    <scope>NUCLEOTIDE SEQUENCE [LARGE SCALE GENOMIC DNA]</scope>
    <source>
        <strain evidence="2 3">FCR-1</strain>
    </source>
</reference>
<name>A0ABQ0CA43_9PROT</name>
<reference evidence="2 3" key="1">
    <citation type="submission" date="2024-05" db="EMBL/GenBank/DDBJ databases">
        <authorList>
            <consortium name="Candidatus Magnetaquicoccaceae bacterium FCR-1 genome sequencing consortium"/>
            <person name="Shimoshige H."/>
            <person name="Shimamura S."/>
            <person name="Taoka A."/>
            <person name="Kobayashi H."/>
            <person name="Maekawa T."/>
        </authorList>
    </citation>
    <scope>NUCLEOTIDE SEQUENCE [LARGE SCALE GENOMIC DNA]</scope>
    <source>
        <strain evidence="2 3">FCR-1</strain>
    </source>
</reference>
<dbReference type="Proteomes" id="UP001628193">
    <property type="component" value="Unassembled WGS sequence"/>
</dbReference>
<protein>
    <recommendedName>
        <fullName evidence="1">Methyltransferase type 11 domain-containing protein</fullName>
    </recommendedName>
</protein>
<sequence>MTINGFKDHFSTVSDHYARSRPTYPPELFAWLAGQCRERDLAWDCGAGSGQASAALADFFTKVVATDASAAQIAQAQPHPRIDYRQARAEASGLERASVDLVTVAQALHWFDPEPFHAEVRRVLKPGGVVAAWCYGVLRVEGEAVNDMAWDFYANQVGPHWPPERRLVENGYRDLSFPFQGIEPPAFAITVAWNLEQLLGYFASWSATARYRQVHGVDPVERLLPGLRAVWGDPERSRRVTWPISLRVGR</sequence>
<dbReference type="Gene3D" id="3.40.50.150">
    <property type="entry name" value="Vaccinia Virus protein VP39"/>
    <property type="match status" value="1"/>
</dbReference>
<dbReference type="EMBL" id="BAAFGK010000004">
    <property type="protein sequence ID" value="GAB0057756.1"/>
    <property type="molecule type" value="Genomic_DNA"/>
</dbReference>